<dbReference type="EMBL" id="JAAGKO020000027">
    <property type="protein sequence ID" value="MDI5964844.1"/>
    <property type="molecule type" value="Genomic_DNA"/>
</dbReference>
<evidence type="ECO:0000313" key="1">
    <source>
        <dbReference type="EMBL" id="MDI5964844.1"/>
    </source>
</evidence>
<organism evidence="1 2">
    <name type="scientific">Streptantibioticus silvisoli</name>
    <dbReference type="NCBI Taxonomy" id="2705255"/>
    <lineage>
        <taxon>Bacteria</taxon>
        <taxon>Bacillati</taxon>
        <taxon>Actinomycetota</taxon>
        <taxon>Actinomycetes</taxon>
        <taxon>Kitasatosporales</taxon>
        <taxon>Streptomycetaceae</taxon>
        <taxon>Streptantibioticus</taxon>
    </lineage>
</organism>
<proteinExistence type="predicted"/>
<dbReference type="RefSeq" id="WP_271324036.1">
    <property type="nucleotide sequence ID" value="NZ_JAAGKO020000027.1"/>
</dbReference>
<sequence>MSLFRNPKTAARDSIRSAGSTVQATATRQSLAAYRRLIEAIPAAAVDILDNQLTTRKAIREDKRAAARFVGSARVGDELYAIDGSAMFYRLTRKGTKWSDSLGGFHRMPMTAAGMDVEQIWRQHGTHVTDRRPAGWVSAATLAAANYGGLDGDDLYAWGWRNDRDVDLDIAQAMEIRRSHPNYLTGANIAVTIVQRAIAVAA</sequence>
<protein>
    <submittedName>
        <fullName evidence="1">Uncharacterized protein</fullName>
    </submittedName>
</protein>
<accession>A0ABT6W272</accession>
<comment type="caution">
    <text evidence="1">The sequence shown here is derived from an EMBL/GenBank/DDBJ whole genome shotgun (WGS) entry which is preliminary data.</text>
</comment>
<gene>
    <name evidence="1" type="ORF">POF43_019310</name>
</gene>
<reference evidence="1 2" key="1">
    <citation type="submission" date="2023-05" db="EMBL/GenBank/DDBJ databases">
        <title>Streptantibioticus silvisoli sp. nov., acidotolerant actinomycetes 1 from pine litter.</title>
        <authorList>
            <person name="Swiecimska M."/>
            <person name="Golinska P."/>
            <person name="Sangal V."/>
            <person name="Wachnowicz B."/>
            <person name="Goodfellow M."/>
        </authorList>
    </citation>
    <scope>NUCLEOTIDE SEQUENCE [LARGE SCALE GENOMIC DNA]</scope>
    <source>
        <strain evidence="1 2">SL54</strain>
    </source>
</reference>
<keyword evidence="2" id="KW-1185">Reference proteome</keyword>
<evidence type="ECO:0000313" key="2">
    <source>
        <dbReference type="Proteomes" id="UP001156398"/>
    </source>
</evidence>
<dbReference type="Proteomes" id="UP001156398">
    <property type="component" value="Unassembled WGS sequence"/>
</dbReference>
<name>A0ABT6W272_9ACTN</name>